<dbReference type="EMBL" id="JANBUL010000031">
    <property type="protein sequence ID" value="KAJ2784203.1"/>
    <property type="molecule type" value="Genomic_DNA"/>
</dbReference>
<evidence type="ECO:0000313" key="3">
    <source>
        <dbReference type="Proteomes" id="UP001140217"/>
    </source>
</evidence>
<comment type="caution">
    <text evidence="2">The sequence shown here is derived from an EMBL/GenBank/DDBJ whole genome shotgun (WGS) entry which is preliminary data.</text>
</comment>
<protein>
    <recommendedName>
        <fullName evidence="4">Periplasmic binding protein</fullName>
    </recommendedName>
</protein>
<dbReference type="Proteomes" id="UP001140217">
    <property type="component" value="Unassembled WGS sequence"/>
</dbReference>
<keyword evidence="1" id="KW-0732">Signal</keyword>
<accession>A0A9W8LJF0</accession>
<feature type="signal peptide" evidence="1">
    <location>
        <begin position="1"/>
        <end position="21"/>
    </location>
</feature>
<reference evidence="2" key="1">
    <citation type="submission" date="2022-07" db="EMBL/GenBank/DDBJ databases">
        <title>Phylogenomic reconstructions and comparative analyses of Kickxellomycotina fungi.</title>
        <authorList>
            <person name="Reynolds N.K."/>
            <person name="Stajich J.E."/>
            <person name="Barry K."/>
            <person name="Grigoriev I.V."/>
            <person name="Crous P."/>
            <person name="Smith M.E."/>
        </authorList>
    </citation>
    <scope>NUCLEOTIDE SEQUENCE</scope>
    <source>
        <strain evidence="2">NBRC 105414</strain>
    </source>
</reference>
<evidence type="ECO:0000256" key="1">
    <source>
        <dbReference type="SAM" id="SignalP"/>
    </source>
</evidence>
<dbReference type="AlphaFoldDB" id="A0A9W8LJF0"/>
<evidence type="ECO:0000313" key="2">
    <source>
        <dbReference type="EMBL" id="KAJ2784203.1"/>
    </source>
</evidence>
<evidence type="ECO:0008006" key="4">
    <source>
        <dbReference type="Google" id="ProtNLM"/>
    </source>
</evidence>
<dbReference type="OrthoDB" id="409848at2759"/>
<name>A0A9W8LJF0_9FUNG</name>
<keyword evidence="3" id="KW-1185">Reference proteome</keyword>
<dbReference type="PANTHER" id="PTHR38360:SF1">
    <property type="entry name" value="F12P19.7"/>
    <property type="match status" value="1"/>
</dbReference>
<gene>
    <name evidence="2" type="ORF">H4R18_001258</name>
</gene>
<feature type="chain" id="PRO_5040752873" description="Periplasmic binding protein" evidence="1">
    <location>
        <begin position="22"/>
        <end position="481"/>
    </location>
</feature>
<sequence length="481" mass="51190">MKLIAPLLAALAVLSAPPALAAGSTAGLQNTDCVAPGSSASLYKTQSAPKYAKLFGIEYHDTYKVLSDHSSKSTYVLYQCGSDKPSVKDAAAFIPIPVSSVAAWSTTAPAFLEALGVQDKIRNLGTSPSITSACLQELLQEVIKPFDEGNATSVDQQEMNNTVVFNMPGGQDANTTNTVYSAEYLEGSALGRAEWLKYFAAFFNAEERANALFDSISANYECFAGKANSEYNALRPVVAWTSYAEPSAFNNNTAYWQISTASYKYDLVRDAGARMLNTTGGASATTFKTAAAFLDALKDADIVIDESFVSYSYADLLKNYGVSDPGKSDLVWVSQSRVFRPDRIQSTAGGLDWFEAPLVFADALLQDVIGVAHPAFSKKHSAIWFRNLAKDDPVSVISAANCTDMYAQRQDIADTCSSVDFQPANPSDSDYSGVEPGKTQDPIYDISKSKVINDESGAASLCAGLALVLVAAAAAAATVAL</sequence>
<dbReference type="PANTHER" id="PTHR38360">
    <property type="entry name" value="OS03G0120000 PROTEIN"/>
    <property type="match status" value="1"/>
</dbReference>
<dbReference type="SUPFAM" id="SSF53807">
    <property type="entry name" value="Helical backbone' metal receptor"/>
    <property type="match status" value="1"/>
</dbReference>
<proteinExistence type="predicted"/>
<organism evidence="2 3">
    <name type="scientific">Coemansia javaensis</name>
    <dbReference type="NCBI Taxonomy" id="2761396"/>
    <lineage>
        <taxon>Eukaryota</taxon>
        <taxon>Fungi</taxon>
        <taxon>Fungi incertae sedis</taxon>
        <taxon>Zoopagomycota</taxon>
        <taxon>Kickxellomycotina</taxon>
        <taxon>Kickxellomycetes</taxon>
        <taxon>Kickxellales</taxon>
        <taxon>Kickxellaceae</taxon>
        <taxon>Coemansia</taxon>
    </lineage>
</organism>